<proteinExistence type="predicted"/>
<dbReference type="EMBL" id="BAABIK010000004">
    <property type="protein sequence ID" value="GAA4932116.1"/>
    <property type="molecule type" value="Genomic_DNA"/>
</dbReference>
<evidence type="ECO:0000313" key="3">
    <source>
        <dbReference type="EMBL" id="GAA4932116.1"/>
    </source>
</evidence>
<dbReference type="SUPFAM" id="SSF54593">
    <property type="entry name" value="Glyoxalase/Bleomycin resistance protein/Dihydroxybiphenyl dioxygenase"/>
    <property type="match status" value="1"/>
</dbReference>
<name>A0ABP9GBK3_9ACTN</name>
<comment type="caution">
    <text evidence="3">The sequence shown here is derived from an EMBL/GenBank/DDBJ whole genome shotgun (WGS) entry which is preliminary data.</text>
</comment>
<dbReference type="PANTHER" id="PTHR35908">
    <property type="entry name" value="HYPOTHETICAL FUSION PROTEIN"/>
    <property type="match status" value="1"/>
</dbReference>
<dbReference type="InterPro" id="IPR029068">
    <property type="entry name" value="Glyas_Bleomycin-R_OHBP_Dase"/>
</dbReference>
<feature type="domain" description="Glyoxalase-like" evidence="2">
    <location>
        <begin position="10"/>
        <end position="139"/>
    </location>
</feature>
<feature type="region of interest" description="Disordered" evidence="1">
    <location>
        <begin position="48"/>
        <end position="79"/>
    </location>
</feature>
<dbReference type="Gene3D" id="3.10.180.10">
    <property type="entry name" value="2,3-Dihydroxybiphenyl 1,2-Dioxygenase, domain 1"/>
    <property type="match status" value="1"/>
</dbReference>
<gene>
    <name evidence="3" type="ORF">GCM10023224_10270</name>
</gene>
<dbReference type="InterPro" id="IPR041581">
    <property type="entry name" value="Glyoxalase_6"/>
</dbReference>
<keyword evidence="4" id="KW-1185">Reference proteome</keyword>
<dbReference type="PANTHER" id="PTHR35908:SF1">
    <property type="entry name" value="CONSERVED PROTEIN"/>
    <property type="match status" value="1"/>
</dbReference>
<organism evidence="3 4">
    <name type="scientific">Streptomonospora halophila</name>
    <dbReference type="NCBI Taxonomy" id="427369"/>
    <lineage>
        <taxon>Bacteria</taxon>
        <taxon>Bacillati</taxon>
        <taxon>Actinomycetota</taxon>
        <taxon>Actinomycetes</taxon>
        <taxon>Streptosporangiales</taxon>
        <taxon>Nocardiopsidaceae</taxon>
        <taxon>Streptomonospora</taxon>
    </lineage>
</organism>
<evidence type="ECO:0000256" key="1">
    <source>
        <dbReference type="SAM" id="MobiDB-lite"/>
    </source>
</evidence>
<protein>
    <submittedName>
        <fullName evidence="3">VOC family protein</fullName>
    </submittedName>
</protein>
<dbReference type="RefSeq" id="WP_345555665.1">
    <property type="nucleotide sequence ID" value="NZ_BAABIK010000004.1"/>
</dbReference>
<sequence>MTGARVEIRDVVVDCREPERLAEFWSQVLGRPIAARVGPYVFLGRGSPESGVAPEGEPGHGASPEAGSGAGSGAGPGVVFQRVDDVDSRKNRVHLDLSCADPAAERRRIEELGGRRLPEYADGGFLVMADPEGNEFCLVPRGVFDVDDQGRADYLDGSEDGI</sequence>
<reference evidence="4" key="1">
    <citation type="journal article" date="2019" name="Int. J. Syst. Evol. Microbiol.">
        <title>The Global Catalogue of Microorganisms (GCM) 10K type strain sequencing project: providing services to taxonomists for standard genome sequencing and annotation.</title>
        <authorList>
            <consortium name="The Broad Institute Genomics Platform"/>
            <consortium name="The Broad Institute Genome Sequencing Center for Infectious Disease"/>
            <person name="Wu L."/>
            <person name="Ma J."/>
        </authorList>
    </citation>
    <scope>NUCLEOTIDE SEQUENCE [LARGE SCALE GENOMIC DNA]</scope>
    <source>
        <strain evidence="4">JCM 18123</strain>
    </source>
</reference>
<evidence type="ECO:0000313" key="4">
    <source>
        <dbReference type="Proteomes" id="UP001499993"/>
    </source>
</evidence>
<accession>A0ABP9GBK3</accession>
<dbReference type="Proteomes" id="UP001499993">
    <property type="component" value="Unassembled WGS sequence"/>
</dbReference>
<evidence type="ECO:0000259" key="2">
    <source>
        <dbReference type="Pfam" id="PF18029"/>
    </source>
</evidence>
<dbReference type="Pfam" id="PF18029">
    <property type="entry name" value="Glyoxalase_6"/>
    <property type="match status" value="1"/>
</dbReference>